<dbReference type="NCBIfam" id="TIGR03989">
    <property type="entry name" value="Rxyl_3153"/>
    <property type="match status" value="1"/>
</dbReference>
<evidence type="ECO:0000259" key="11">
    <source>
        <dbReference type="SMART" id="SM00829"/>
    </source>
</evidence>
<proteinExistence type="inferred from homology"/>
<evidence type="ECO:0000256" key="1">
    <source>
        <dbReference type="ARBA" id="ARBA00001947"/>
    </source>
</evidence>
<dbReference type="InterPro" id="IPR023921">
    <property type="entry name" value="ADH_Zn_actinomycetes"/>
</dbReference>
<dbReference type="Pfam" id="PF08240">
    <property type="entry name" value="ADH_N"/>
    <property type="match status" value="1"/>
</dbReference>
<keyword evidence="7" id="KW-0520">NAD</keyword>
<dbReference type="InterPro" id="IPR011032">
    <property type="entry name" value="GroES-like_sf"/>
</dbReference>
<dbReference type="GO" id="GO:0051903">
    <property type="term" value="F:S-(hydroxymethyl)glutathione dehydrogenase [NAD(P)+] activity"/>
    <property type="evidence" value="ECO:0007669"/>
    <property type="project" value="TreeGrafter"/>
</dbReference>
<reference evidence="12 13" key="1">
    <citation type="submission" date="2020-08" db="EMBL/GenBank/DDBJ databases">
        <title>Sequencing the genomes of 1000 actinobacteria strains.</title>
        <authorList>
            <person name="Klenk H.-P."/>
        </authorList>
    </citation>
    <scope>NUCLEOTIDE SEQUENCE [LARGE SCALE GENOMIC DNA]</scope>
    <source>
        <strain evidence="12 13">DSM 45298</strain>
    </source>
</reference>
<evidence type="ECO:0000256" key="9">
    <source>
        <dbReference type="ARBA" id="ARBA00049243"/>
    </source>
</evidence>
<dbReference type="EMBL" id="JACIFP010000001">
    <property type="protein sequence ID" value="MBB4133698.1"/>
    <property type="molecule type" value="Genomic_DNA"/>
</dbReference>
<protein>
    <recommendedName>
        <fullName evidence="3">alcohol dehydrogenase</fullName>
        <ecNumber evidence="3">1.1.1.1</ecNumber>
    </recommendedName>
</protein>
<keyword evidence="6 12" id="KW-0560">Oxidoreductase</keyword>
<dbReference type="Proteomes" id="UP000551501">
    <property type="component" value="Unassembled WGS sequence"/>
</dbReference>
<dbReference type="RefSeq" id="WP_183368856.1">
    <property type="nucleotide sequence ID" value="NZ_BAABHL010000022.1"/>
</dbReference>
<dbReference type="InterPro" id="IPR013149">
    <property type="entry name" value="ADH-like_C"/>
</dbReference>
<gene>
    <name evidence="12" type="ORF">BKA16_000250</name>
</gene>
<dbReference type="PROSITE" id="PS00059">
    <property type="entry name" value="ADH_ZINC"/>
    <property type="match status" value="1"/>
</dbReference>
<comment type="catalytic activity">
    <reaction evidence="9">
        <text>a primary alcohol + NAD(+) = an aldehyde + NADH + H(+)</text>
        <dbReference type="Rhea" id="RHEA:10736"/>
        <dbReference type="ChEBI" id="CHEBI:15378"/>
        <dbReference type="ChEBI" id="CHEBI:15734"/>
        <dbReference type="ChEBI" id="CHEBI:17478"/>
        <dbReference type="ChEBI" id="CHEBI:57540"/>
        <dbReference type="ChEBI" id="CHEBI:57945"/>
        <dbReference type="EC" id="1.1.1.1"/>
    </reaction>
</comment>
<dbReference type="PANTHER" id="PTHR43880:SF12">
    <property type="entry name" value="ALCOHOL DEHYDROGENASE CLASS-3"/>
    <property type="match status" value="1"/>
</dbReference>
<dbReference type="InterPro" id="IPR036291">
    <property type="entry name" value="NAD(P)-bd_dom_sf"/>
</dbReference>
<dbReference type="SMART" id="SM00829">
    <property type="entry name" value="PKS_ER"/>
    <property type="match status" value="1"/>
</dbReference>
<dbReference type="CDD" id="cd08279">
    <property type="entry name" value="Zn_ADH_class_III"/>
    <property type="match status" value="1"/>
</dbReference>
<evidence type="ECO:0000313" key="12">
    <source>
        <dbReference type="EMBL" id="MBB4133698.1"/>
    </source>
</evidence>
<comment type="catalytic activity">
    <reaction evidence="8">
        <text>a secondary alcohol + NAD(+) = a ketone + NADH + H(+)</text>
        <dbReference type="Rhea" id="RHEA:10740"/>
        <dbReference type="ChEBI" id="CHEBI:15378"/>
        <dbReference type="ChEBI" id="CHEBI:17087"/>
        <dbReference type="ChEBI" id="CHEBI:35681"/>
        <dbReference type="ChEBI" id="CHEBI:57540"/>
        <dbReference type="ChEBI" id="CHEBI:57945"/>
        <dbReference type="EC" id="1.1.1.1"/>
    </reaction>
</comment>
<keyword evidence="4 10" id="KW-0479">Metal-binding</keyword>
<dbReference type="Gene3D" id="3.40.50.720">
    <property type="entry name" value="NAD(P)-binding Rossmann-like Domain"/>
    <property type="match status" value="1"/>
</dbReference>
<keyword evidence="5 10" id="KW-0862">Zinc</keyword>
<dbReference type="EC" id="1.1.1.1" evidence="3"/>
<evidence type="ECO:0000256" key="2">
    <source>
        <dbReference type="ARBA" id="ARBA00008072"/>
    </source>
</evidence>
<dbReference type="AlphaFoldDB" id="A0A840ETL2"/>
<feature type="domain" description="Enoyl reductase (ER)" evidence="11">
    <location>
        <begin position="10"/>
        <end position="362"/>
    </location>
</feature>
<evidence type="ECO:0000313" key="13">
    <source>
        <dbReference type="Proteomes" id="UP000551501"/>
    </source>
</evidence>
<accession>A0A840ETL2</accession>
<dbReference type="SUPFAM" id="SSF51735">
    <property type="entry name" value="NAD(P)-binding Rossmann-fold domains"/>
    <property type="match status" value="1"/>
</dbReference>
<dbReference type="GO" id="GO:0004022">
    <property type="term" value="F:alcohol dehydrogenase (NAD+) activity"/>
    <property type="evidence" value="ECO:0007669"/>
    <property type="project" value="UniProtKB-EC"/>
</dbReference>
<evidence type="ECO:0000256" key="8">
    <source>
        <dbReference type="ARBA" id="ARBA00049164"/>
    </source>
</evidence>
<dbReference type="GO" id="GO:0005829">
    <property type="term" value="C:cytosol"/>
    <property type="evidence" value="ECO:0007669"/>
    <property type="project" value="TreeGrafter"/>
</dbReference>
<dbReference type="PANTHER" id="PTHR43880">
    <property type="entry name" value="ALCOHOL DEHYDROGENASE"/>
    <property type="match status" value="1"/>
</dbReference>
<dbReference type="InterPro" id="IPR002328">
    <property type="entry name" value="ADH_Zn_CS"/>
</dbReference>
<dbReference type="GO" id="GO:0008270">
    <property type="term" value="F:zinc ion binding"/>
    <property type="evidence" value="ECO:0007669"/>
    <property type="project" value="InterPro"/>
</dbReference>
<keyword evidence="13" id="KW-1185">Reference proteome</keyword>
<dbReference type="SUPFAM" id="SSF50129">
    <property type="entry name" value="GroES-like"/>
    <property type="match status" value="2"/>
</dbReference>
<organism evidence="12 13">
    <name type="scientific">Gordonia humi</name>
    <dbReference type="NCBI Taxonomy" id="686429"/>
    <lineage>
        <taxon>Bacteria</taxon>
        <taxon>Bacillati</taxon>
        <taxon>Actinomycetota</taxon>
        <taxon>Actinomycetes</taxon>
        <taxon>Mycobacteriales</taxon>
        <taxon>Gordoniaceae</taxon>
        <taxon>Gordonia</taxon>
    </lineage>
</organism>
<evidence type="ECO:0000256" key="5">
    <source>
        <dbReference type="ARBA" id="ARBA00022833"/>
    </source>
</evidence>
<dbReference type="Pfam" id="PF00107">
    <property type="entry name" value="ADH_zinc_N"/>
    <property type="match status" value="1"/>
</dbReference>
<dbReference type="GO" id="GO:0046294">
    <property type="term" value="P:formaldehyde catabolic process"/>
    <property type="evidence" value="ECO:0007669"/>
    <property type="project" value="TreeGrafter"/>
</dbReference>
<sequence>MKTDAAILWGVGEKWSVEEIELAPPREGEVLVRYAASGLCHSDDHCRTGDIPATAPTVGGHEGAGVVEEVGPGVTTLKPGDHVVAAFIPACGRCRWCANGQSNLCDLGAFIMAGSMPDGTYRRRARGRDVGALALLGTFSEYATVLEASLVKIDDDIPLDMAALVGCGVTTGWGSAVNSAKVGPGDTVVVIGCGGIGTGAIQGARLAGAEHIVAVDPAESKNDAMKVMGATHFVTGIEEAQALVGDLTRGVGADSAILTPGVLRGEMIAPAMDLVRKGGTGVATAISPAGDIDVKLSLFVLTMFQKKLVGSLFGECNPRADIPRLLRLYQEGQLKLDEMVTREYALKDVNTGYDDMLAAKNIRGMIRF</sequence>
<comment type="cofactor">
    <cofactor evidence="1 10">
        <name>Zn(2+)</name>
        <dbReference type="ChEBI" id="CHEBI:29105"/>
    </cofactor>
</comment>
<dbReference type="InterPro" id="IPR013154">
    <property type="entry name" value="ADH-like_N"/>
</dbReference>
<evidence type="ECO:0000256" key="10">
    <source>
        <dbReference type="RuleBase" id="RU361277"/>
    </source>
</evidence>
<name>A0A840ETL2_9ACTN</name>
<dbReference type="Gene3D" id="3.90.180.10">
    <property type="entry name" value="Medium-chain alcohol dehydrogenases, catalytic domain"/>
    <property type="match status" value="1"/>
</dbReference>
<evidence type="ECO:0000256" key="6">
    <source>
        <dbReference type="ARBA" id="ARBA00023002"/>
    </source>
</evidence>
<evidence type="ECO:0000256" key="4">
    <source>
        <dbReference type="ARBA" id="ARBA00022723"/>
    </source>
</evidence>
<dbReference type="InterPro" id="IPR020843">
    <property type="entry name" value="ER"/>
</dbReference>
<comment type="similarity">
    <text evidence="2 10">Belongs to the zinc-containing alcohol dehydrogenase family.</text>
</comment>
<evidence type="ECO:0000256" key="7">
    <source>
        <dbReference type="ARBA" id="ARBA00023027"/>
    </source>
</evidence>
<evidence type="ECO:0000256" key="3">
    <source>
        <dbReference type="ARBA" id="ARBA00013190"/>
    </source>
</evidence>
<comment type="caution">
    <text evidence="12">The sequence shown here is derived from an EMBL/GenBank/DDBJ whole genome shotgun (WGS) entry which is preliminary data.</text>
</comment>